<sequence>MLQSSQLFVNLMLTTMSYYDKSSSCSKGLFGSRPPPQQPAQAAMGALAGHAAFSSLPTKGSLGAEKQDS</sequence>
<protein>
    <submittedName>
        <fullName evidence="1">Uncharacterized protein</fullName>
    </submittedName>
</protein>
<organism evidence="1">
    <name type="scientific">Arundo donax</name>
    <name type="common">Giant reed</name>
    <name type="synonym">Donax arundinaceus</name>
    <dbReference type="NCBI Taxonomy" id="35708"/>
    <lineage>
        <taxon>Eukaryota</taxon>
        <taxon>Viridiplantae</taxon>
        <taxon>Streptophyta</taxon>
        <taxon>Embryophyta</taxon>
        <taxon>Tracheophyta</taxon>
        <taxon>Spermatophyta</taxon>
        <taxon>Magnoliopsida</taxon>
        <taxon>Liliopsida</taxon>
        <taxon>Poales</taxon>
        <taxon>Poaceae</taxon>
        <taxon>PACMAD clade</taxon>
        <taxon>Arundinoideae</taxon>
        <taxon>Arundineae</taxon>
        <taxon>Arundo</taxon>
    </lineage>
</organism>
<reference evidence="1" key="2">
    <citation type="journal article" date="2015" name="Data Brief">
        <title>Shoot transcriptome of the giant reed, Arundo donax.</title>
        <authorList>
            <person name="Barrero R.A."/>
            <person name="Guerrero F.D."/>
            <person name="Moolhuijzen P."/>
            <person name="Goolsby J.A."/>
            <person name="Tidwell J."/>
            <person name="Bellgard S.E."/>
            <person name="Bellgard M.I."/>
        </authorList>
    </citation>
    <scope>NUCLEOTIDE SEQUENCE</scope>
    <source>
        <tissue evidence="1">Shoot tissue taken approximately 20 cm above the soil surface</tissue>
    </source>
</reference>
<dbReference type="EMBL" id="GBRH01202257">
    <property type="protein sequence ID" value="JAD95638.1"/>
    <property type="molecule type" value="Transcribed_RNA"/>
</dbReference>
<evidence type="ECO:0000313" key="1">
    <source>
        <dbReference type="EMBL" id="JAD95638.1"/>
    </source>
</evidence>
<reference evidence="1" key="1">
    <citation type="submission" date="2014-09" db="EMBL/GenBank/DDBJ databases">
        <authorList>
            <person name="Magalhaes I.L.F."/>
            <person name="Oliveira U."/>
            <person name="Santos F.R."/>
            <person name="Vidigal T.H.D.A."/>
            <person name="Brescovit A.D."/>
            <person name="Santos A.J."/>
        </authorList>
    </citation>
    <scope>NUCLEOTIDE SEQUENCE</scope>
    <source>
        <tissue evidence="1">Shoot tissue taken approximately 20 cm above the soil surface</tissue>
    </source>
</reference>
<accession>A0A0A9E9F6</accession>
<proteinExistence type="predicted"/>
<name>A0A0A9E9F6_ARUDO</name>
<dbReference type="AlphaFoldDB" id="A0A0A9E9F6"/>